<dbReference type="RefSeq" id="XP_029346317.1">
    <property type="nucleotide sequence ID" value="XM_029490457.1"/>
</dbReference>
<keyword evidence="2" id="KW-1185">Reference proteome</keyword>
<dbReference type="GeneID" id="107883168"/>
<sequence length="102" mass="11520">MLLALRAEPSGKFQNFCRMSSEDFEFILTKIGPKISKQDTNMRKAIPIQERLAVTLRFLATGDSFVSLEYLFKISHQSISRIVPEVCLAIIDALKDEIKVGT</sequence>
<dbReference type="KEGG" id="api:107883168"/>
<evidence type="ECO:0008006" key="3">
    <source>
        <dbReference type="Google" id="ProtNLM"/>
    </source>
</evidence>
<accession>A0A8R2NRD6</accession>
<reference evidence="2" key="1">
    <citation type="submission" date="2010-06" db="EMBL/GenBank/DDBJ databases">
        <authorList>
            <person name="Jiang H."/>
            <person name="Abraham K."/>
            <person name="Ali S."/>
            <person name="Alsbrooks S.L."/>
            <person name="Anim B.N."/>
            <person name="Anosike U.S."/>
            <person name="Attaway T."/>
            <person name="Bandaranaike D.P."/>
            <person name="Battles P.K."/>
            <person name="Bell S.N."/>
            <person name="Bell A.V."/>
            <person name="Beltran B."/>
            <person name="Bickham C."/>
            <person name="Bustamante Y."/>
            <person name="Caleb T."/>
            <person name="Canada A."/>
            <person name="Cardenas V."/>
            <person name="Carter K."/>
            <person name="Chacko J."/>
            <person name="Chandrabose M.N."/>
            <person name="Chavez D."/>
            <person name="Chavez A."/>
            <person name="Chen L."/>
            <person name="Chu H.-S."/>
            <person name="Claassen K.J."/>
            <person name="Cockrell R."/>
            <person name="Collins M."/>
            <person name="Cooper J.A."/>
            <person name="Cree A."/>
            <person name="Curry S.M."/>
            <person name="Da Y."/>
            <person name="Dao M.D."/>
            <person name="Das B."/>
            <person name="Davila M.-L."/>
            <person name="Davy-Carroll L."/>
            <person name="Denson S."/>
            <person name="Dinh H."/>
            <person name="Ebong V.E."/>
            <person name="Edwards J.R."/>
            <person name="Egan A."/>
            <person name="El-Daye J."/>
            <person name="Escobedo L."/>
            <person name="Fernandez S."/>
            <person name="Fernando P.R."/>
            <person name="Flagg N."/>
            <person name="Forbes L.D."/>
            <person name="Fowler R.G."/>
            <person name="Fu Q."/>
            <person name="Gabisi R.A."/>
            <person name="Ganer J."/>
            <person name="Garbino Pronczuk A."/>
            <person name="Garcia R.M."/>
            <person name="Garner T."/>
            <person name="Garrett T.E."/>
            <person name="Gonzalez D.A."/>
            <person name="Hamid H."/>
            <person name="Hawkins E.S."/>
            <person name="Hirani K."/>
            <person name="Hogues M.E."/>
            <person name="Hollins B."/>
            <person name="Hsiao C.-H."/>
            <person name="Jabil R."/>
            <person name="James M.L."/>
            <person name="Jhangiani S.N."/>
            <person name="Johnson B."/>
            <person name="Johnson Q."/>
            <person name="Joshi V."/>
            <person name="Kalu J.B."/>
            <person name="Kam C."/>
            <person name="Kashfia A."/>
            <person name="Keebler J."/>
            <person name="Kisamo H."/>
            <person name="Kovar C.L."/>
            <person name="Lago L.A."/>
            <person name="Lai C.-Y."/>
            <person name="Laidlaw J."/>
            <person name="Lara F."/>
            <person name="Le T.-K."/>
            <person name="Lee S.L."/>
            <person name="Legall F.H."/>
            <person name="Lemon S.J."/>
            <person name="Lewis L.R."/>
            <person name="Li B."/>
            <person name="Liu Y."/>
            <person name="Liu Y.-S."/>
            <person name="Lopez J."/>
            <person name="Lozado R.J."/>
            <person name="Lu J."/>
            <person name="Madu R.C."/>
            <person name="Maheshwari M."/>
            <person name="Maheshwari R."/>
            <person name="Malloy K."/>
            <person name="Martinez E."/>
            <person name="Mathew T."/>
            <person name="Mercado I.C."/>
            <person name="Mercado C."/>
            <person name="Meyer B."/>
            <person name="Montgomery K."/>
            <person name="Morgan M.B."/>
            <person name="Munidasa M."/>
            <person name="Nazareth L.V."/>
            <person name="Nelson J."/>
            <person name="Ng B.M."/>
            <person name="Nguyen N.B."/>
            <person name="Nguyen P.Q."/>
            <person name="Nguyen T."/>
            <person name="Obregon M."/>
            <person name="Okwuonu G.O."/>
            <person name="Onwere C.G."/>
            <person name="Orozco G."/>
            <person name="Parra A."/>
            <person name="Patel S."/>
            <person name="Patil S."/>
            <person name="Perez A."/>
            <person name="Perez Y."/>
            <person name="Pham C."/>
            <person name="Primus E.L."/>
            <person name="Pu L.-L."/>
            <person name="Puazo M."/>
            <person name="Qin X."/>
            <person name="Quiroz J.B."/>
            <person name="Reese J."/>
            <person name="Richards S."/>
            <person name="Rives C.M."/>
            <person name="Robberts R."/>
            <person name="Ruiz S.J."/>
            <person name="Ruiz M.J."/>
            <person name="Santibanez J."/>
            <person name="Schneider B.W."/>
            <person name="Sisson I."/>
            <person name="Smith M."/>
            <person name="Sodergren E."/>
            <person name="Song X.-Z."/>
            <person name="Song B.B."/>
            <person name="Summersgill H."/>
            <person name="Thelus R."/>
            <person name="Thornton R.D."/>
            <person name="Trejos Z.Y."/>
            <person name="Usmani K."/>
            <person name="Vattathil S."/>
            <person name="Villasana D."/>
            <person name="Walker D.L."/>
            <person name="Wang S."/>
            <person name="Wang K."/>
            <person name="White C.S."/>
            <person name="Williams A.C."/>
            <person name="Williamson J."/>
            <person name="Wilson K."/>
            <person name="Woghiren I.O."/>
            <person name="Woodworth J.R."/>
            <person name="Worley K.C."/>
            <person name="Wright R.A."/>
            <person name="Wu W."/>
            <person name="Young L."/>
            <person name="Zhang L."/>
            <person name="Zhang J."/>
            <person name="Zhu Y."/>
            <person name="Muzny D.M."/>
            <person name="Weinstock G."/>
            <person name="Gibbs R.A."/>
        </authorList>
    </citation>
    <scope>NUCLEOTIDE SEQUENCE [LARGE SCALE GENOMIC DNA]</scope>
    <source>
        <strain evidence="2">LSR1</strain>
    </source>
</reference>
<protein>
    <recommendedName>
        <fullName evidence="3">Protein ANTAGONIST OF LIKE HETEROCHROMATIN PROTEIN 1-like</fullName>
    </recommendedName>
</protein>
<evidence type="ECO:0000313" key="2">
    <source>
        <dbReference type="Proteomes" id="UP000007819"/>
    </source>
</evidence>
<dbReference type="EnsemblMetazoa" id="XM_029490457.1">
    <property type="protein sequence ID" value="XP_029346317.1"/>
    <property type="gene ID" value="LOC107883168"/>
</dbReference>
<evidence type="ECO:0000313" key="1">
    <source>
        <dbReference type="EnsemblMetazoa" id="XP_029346317.1"/>
    </source>
</evidence>
<dbReference type="AlphaFoldDB" id="A0A8R2NRD6"/>
<organism evidence="1 2">
    <name type="scientific">Acyrthosiphon pisum</name>
    <name type="common">Pea aphid</name>
    <dbReference type="NCBI Taxonomy" id="7029"/>
    <lineage>
        <taxon>Eukaryota</taxon>
        <taxon>Metazoa</taxon>
        <taxon>Ecdysozoa</taxon>
        <taxon>Arthropoda</taxon>
        <taxon>Hexapoda</taxon>
        <taxon>Insecta</taxon>
        <taxon>Pterygota</taxon>
        <taxon>Neoptera</taxon>
        <taxon>Paraneoptera</taxon>
        <taxon>Hemiptera</taxon>
        <taxon>Sternorrhyncha</taxon>
        <taxon>Aphidomorpha</taxon>
        <taxon>Aphidoidea</taxon>
        <taxon>Aphididae</taxon>
        <taxon>Macrosiphini</taxon>
        <taxon>Acyrthosiphon</taxon>
    </lineage>
</organism>
<dbReference type="OrthoDB" id="6618525at2759"/>
<proteinExistence type="predicted"/>
<dbReference type="Proteomes" id="UP000007819">
    <property type="component" value="Chromosome X"/>
</dbReference>
<name>A0A8R2NRD6_ACYPI</name>
<reference evidence="1" key="2">
    <citation type="submission" date="2022-06" db="UniProtKB">
        <authorList>
            <consortium name="EnsemblMetazoa"/>
        </authorList>
    </citation>
    <scope>IDENTIFICATION</scope>
</reference>